<keyword evidence="2" id="KW-1185">Reference proteome</keyword>
<sequence>MPEINNIGDYLAHPLVRYRNHLEFNGYHVQEDKDLLLCRHPRKHNLLVKYIHSRGVLIRALYSSKPNVNKMYLLEYVNELNSEFMFMKAYIHNPENDLFLETFCEGEYDRIIFSILLDNLEYDMELFGNHQLTREYLQ</sequence>
<evidence type="ECO:0000313" key="1">
    <source>
        <dbReference type="EMBL" id="RCJ21910.1"/>
    </source>
</evidence>
<gene>
    <name evidence="1" type="ORF">A6770_04560</name>
</gene>
<protein>
    <submittedName>
        <fullName evidence="1">DNA mismatch repair protein</fullName>
    </submittedName>
</protein>
<evidence type="ECO:0000313" key="2">
    <source>
        <dbReference type="Proteomes" id="UP000252107"/>
    </source>
</evidence>
<dbReference type="Proteomes" id="UP000252107">
    <property type="component" value="Unassembled WGS sequence"/>
</dbReference>
<proteinExistence type="predicted"/>
<reference evidence="1" key="1">
    <citation type="submission" date="2016-04" db="EMBL/GenBank/DDBJ databases">
        <authorList>
            <person name="Tabuchi Yagui T.R."/>
        </authorList>
    </citation>
    <scope>NUCLEOTIDE SEQUENCE [LARGE SCALE GENOMIC DNA]</scope>
    <source>
        <strain evidence="1">NIES-26</strain>
    </source>
</reference>
<dbReference type="AlphaFoldDB" id="A0A367QDV9"/>
<accession>A0A367QDV9</accession>
<name>A0A367QDV9_9NOSO</name>
<dbReference type="EMBL" id="LXQD01000328">
    <property type="protein sequence ID" value="RCJ21910.1"/>
    <property type="molecule type" value="Genomic_DNA"/>
</dbReference>
<organism evidence="1 2">
    <name type="scientific">Nostoc minutum NIES-26</name>
    <dbReference type="NCBI Taxonomy" id="1844469"/>
    <lineage>
        <taxon>Bacteria</taxon>
        <taxon>Bacillati</taxon>
        <taxon>Cyanobacteriota</taxon>
        <taxon>Cyanophyceae</taxon>
        <taxon>Nostocales</taxon>
        <taxon>Nostocaceae</taxon>
        <taxon>Nostoc</taxon>
    </lineage>
</organism>
<comment type="caution">
    <text evidence="1">The sequence shown here is derived from an EMBL/GenBank/DDBJ whole genome shotgun (WGS) entry which is preliminary data.</text>
</comment>